<dbReference type="Pfam" id="PF03172">
    <property type="entry name" value="HSR"/>
    <property type="match status" value="1"/>
</dbReference>
<dbReference type="InterPro" id="IPR004865">
    <property type="entry name" value="HSR_dom"/>
</dbReference>
<dbReference type="PANTHER" id="PTHR46386">
    <property type="entry name" value="NUCLEAR BODY PROTEIN SP140"/>
    <property type="match status" value="1"/>
</dbReference>
<proteinExistence type="predicted"/>
<keyword evidence="3" id="KW-1185">Reference proteome</keyword>
<feature type="compositionally biased region" description="Basic and acidic residues" evidence="1">
    <location>
        <begin position="198"/>
        <end position="217"/>
    </location>
</feature>
<feature type="domain" description="HSR" evidence="2">
    <location>
        <begin position="11"/>
        <end position="127"/>
    </location>
</feature>
<dbReference type="InterPro" id="IPR043563">
    <property type="entry name" value="Sp110/Sp140/Sp140L-like"/>
</dbReference>
<accession>A0A7F8PV47</accession>
<dbReference type="GeneID" id="115936582"/>
<evidence type="ECO:0000259" key="2">
    <source>
        <dbReference type="PROSITE" id="PS51414"/>
    </source>
</evidence>
<dbReference type="PROSITE" id="PS51414">
    <property type="entry name" value="HSR"/>
    <property type="match status" value="1"/>
</dbReference>
<dbReference type="PANTHER" id="PTHR46386:SF13">
    <property type="entry name" value="RIKEN CDNA A630001G21 GENE"/>
    <property type="match status" value="1"/>
</dbReference>
<feature type="region of interest" description="Disordered" evidence="1">
    <location>
        <begin position="174"/>
        <end position="223"/>
    </location>
</feature>
<sequence>MEESSFRLPRGLAVGRMFSIVQNKKISHEALLNHFKQNKVEIANAITKPFPFLESLRDRSFITEKIYKDSEEAHRNLVPVEKVVYNILCYLEKTFDRSLLQVLFSRVHLKEYPDLIYVHRVFENVIEDKYFPQKSDSEETQKTLNTGPSCEQVPDESEVLRMKSEKVCGLLDEGQVVSSESSEEEEPPAALSSAQGRGLEEKGEDGQLWAADHHVSEFRAPAS</sequence>
<dbReference type="OrthoDB" id="9536595at2759"/>
<dbReference type="AlphaFoldDB" id="A0A7F8PV47"/>
<evidence type="ECO:0000256" key="1">
    <source>
        <dbReference type="SAM" id="MobiDB-lite"/>
    </source>
</evidence>
<name>A0A7F8PV47_LEPWE</name>
<gene>
    <name evidence="4" type="primary">LOC115936582</name>
</gene>
<evidence type="ECO:0000313" key="3">
    <source>
        <dbReference type="Proteomes" id="UP000245341"/>
    </source>
</evidence>
<dbReference type="RefSeq" id="XP_030872782.1">
    <property type="nucleotide sequence ID" value="XM_031016922.1"/>
</dbReference>
<evidence type="ECO:0000313" key="4">
    <source>
        <dbReference type="RefSeq" id="XP_030872782.1"/>
    </source>
</evidence>
<organism evidence="3 4">
    <name type="scientific">Leptonychotes weddellii</name>
    <name type="common">Weddell seal</name>
    <name type="synonym">Otaria weddellii</name>
    <dbReference type="NCBI Taxonomy" id="9713"/>
    <lineage>
        <taxon>Eukaryota</taxon>
        <taxon>Metazoa</taxon>
        <taxon>Chordata</taxon>
        <taxon>Craniata</taxon>
        <taxon>Vertebrata</taxon>
        <taxon>Euteleostomi</taxon>
        <taxon>Mammalia</taxon>
        <taxon>Eutheria</taxon>
        <taxon>Laurasiatheria</taxon>
        <taxon>Carnivora</taxon>
        <taxon>Caniformia</taxon>
        <taxon>Pinnipedia</taxon>
        <taxon>Phocidae</taxon>
        <taxon>Monachinae</taxon>
        <taxon>Lobodontini</taxon>
        <taxon>Leptonychotes</taxon>
    </lineage>
</organism>
<protein>
    <submittedName>
        <fullName evidence="4">Nuclear body protein SP140-like protein</fullName>
    </submittedName>
</protein>
<dbReference type="GO" id="GO:0000981">
    <property type="term" value="F:DNA-binding transcription factor activity, RNA polymerase II-specific"/>
    <property type="evidence" value="ECO:0007669"/>
    <property type="project" value="TreeGrafter"/>
</dbReference>
<dbReference type="Proteomes" id="UP000245341">
    <property type="component" value="Unplaced"/>
</dbReference>
<reference evidence="4" key="1">
    <citation type="submission" date="2025-08" db="UniProtKB">
        <authorList>
            <consortium name="RefSeq"/>
        </authorList>
    </citation>
    <scope>IDENTIFICATION</scope>
    <source>
        <tissue evidence="4">Liver</tissue>
    </source>
</reference>
<dbReference type="KEGG" id="lww:115936582"/>
<feature type="region of interest" description="Disordered" evidence="1">
    <location>
        <begin position="133"/>
        <end position="155"/>
    </location>
</feature>
<dbReference type="GO" id="GO:0005634">
    <property type="term" value="C:nucleus"/>
    <property type="evidence" value="ECO:0007669"/>
    <property type="project" value="InterPro"/>
</dbReference>